<comment type="pathway">
    <text evidence="11">Nucleotide-sugar biosynthesis; ADP-L-glycero-beta-D-manno-heptose biosynthesis; ADP-L-glycero-beta-D-manno-heptose from D-glycero-beta-D-manno-heptose 7-phosphate: step 1/4.</text>
</comment>
<dbReference type="Proteomes" id="UP001595926">
    <property type="component" value="Unassembled WGS sequence"/>
</dbReference>
<dbReference type="GO" id="GO:0033785">
    <property type="term" value="F:heptose 7-phosphate kinase activity"/>
    <property type="evidence" value="ECO:0007669"/>
    <property type="project" value="UniProtKB-EC"/>
</dbReference>
<dbReference type="InterPro" id="IPR011913">
    <property type="entry name" value="RfaE_dom_I"/>
</dbReference>
<reference evidence="15" key="1">
    <citation type="journal article" date="2019" name="Int. J. Syst. Evol. Microbiol.">
        <title>The Global Catalogue of Microorganisms (GCM) 10K type strain sequencing project: providing services to taxonomists for standard genome sequencing and annotation.</title>
        <authorList>
            <consortium name="The Broad Institute Genomics Platform"/>
            <consortium name="The Broad Institute Genome Sequencing Center for Infectious Disease"/>
            <person name="Wu L."/>
            <person name="Ma J."/>
        </authorList>
    </citation>
    <scope>NUCLEOTIDE SEQUENCE [LARGE SCALE GENOMIC DNA]</scope>
    <source>
        <strain evidence="15">CGMCC 1.13718</strain>
    </source>
</reference>
<evidence type="ECO:0000256" key="7">
    <source>
        <dbReference type="ARBA" id="ARBA00022840"/>
    </source>
</evidence>
<comment type="catalytic activity">
    <reaction evidence="10 11">
        <text>D-glycero-beta-D-manno-heptose 1-phosphate + ATP + H(+) = ADP-D-glycero-beta-D-manno-heptose + diphosphate</text>
        <dbReference type="Rhea" id="RHEA:27465"/>
        <dbReference type="ChEBI" id="CHEBI:15378"/>
        <dbReference type="ChEBI" id="CHEBI:30616"/>
        <dbReference type="ChEBI" id="CHEBI:33019"/>
        <dbReference type="ChEBI" id="CHEBI:59967"/>
        <dbReference type="ChEBI" id="CHEBI:61593"/>
        <dbReference type="EC" id="2.7.7.70"/>
    </reaction>
</comment>
<evidence type="ECO:0000256" key="11">
    <source>
        <dbReference type="HAMAP-Rule" id="MF_01603"/>
    </source>
</evidence>
<dbReference type="InterPro" id="IPR004821">
    <property type="entry name" value="Cyt_trans-like"/>
</dbReference>
<dbReference type="SUPFAM" id="SSF53613">
    <property type="entry name" value="Ribokinase-like"/>
    <property type="match status" value="1"/>
</dbReference>
<keyword evidence="5 11" id="KW-0547">Nucleotide-binding</keyword>
<dbReference type="NCBIfam" id="TIGR02198">
    <property type="entry name" value="rfaE_dom_I"/>
    <property type="match status" value="1"/>
</dbReference>
<accession>A0ABV9TA30</accession>
<evidence type="ECO:0000256" key="2">
    <source>
        <dbReference type="ARBA" id="ARBA00003753"/>
    </source>
</evidence>
<dbReference type="CDD" id="cd01172">
    <property type="entry name" value="RfaE_like"/>
    <property type="match status" value="1"/>
</dbReference>
<organism evidence="14 15">
    <name type="scientific">Pseudofrancisella aestuarii</name>
    <dbReference type="NCBI Taxonomy" id="2670347"/>
    <lineage>
        <taxon>Bacteria</taxon>
        <taxon>Pseudomonadati</taxon>
        <taxon>Pseudomonadota</taxon>
        <taxon>Gammaproteobacteria</taxon>
        <taxon>Thiotrichales</taxon>
        <taxon>Francisellaceae</taxon>
        <taxon>Pseudofrancisella</taxon>
    </lineage>
</organism>
<evidence type="ECO:0000256" key="1">
    <source>
        <dbReference type="ARBA" id="ARBA00002319"/>
    </source>
</evidence>
<evidence type="ECO:0000313" key="14">
    <source>
        <dbReference type="EMBL" id="MFC4891983.1"/>
    </source>
</evidence>
<dbReference type="NCBIfam" id="TIGR00125">
    <property type="entry name" value="cyt_tran_rel"/>
    <property type="match status" value="1"/>
</dbReference>
<dbReference type="EC" id="2.7.7.70" evidence="11"/>
<gene>
    <name evidence="11 14" type="primary">hldE</name>
    <name evidence="14" type="ORF">ACFPDQ_02840</name>
</gene>
<dbReference type="NCBIfam" id="TIGR02199">
    <property type="entry name" value="rfaE_dom_II"/>
    <property type="match status" value="1"/>
</dbReference>
<keyword evidence="6 11" id="KW-0418">Kinase</keyword>
<comment type="function">
    <text evidence="1 11">Catalyzes the phosphorylation of D-glycero-D-manno-heptose 7-phosphate at the C-1 position to selectively form D-glycero-beta-D-manno-heptose-1,7-bisphosphate.</text>
</comment>
<evidence type="ECO:0000256" key="3">
    <source>
        <dbReference type="ARBA" id="ARBA00022679"/>
    </source>
</evidence>
<evidence type="ECO:0000256" key="4">
    <source>
        <dbReference type="ARBA" id="ARBA00022695"/>
    </source>
</evidence>
<keyword evidence="7 11" id="KW-0067">ATP-binding</keyword>
<evidence type="ECO:0000256" key="5">
    <source>
        <dbReference type="ARBA" id="ARBA00022741"/>
    </source>
</evidence>
<dbReference type="EMBL" id="JBHSJH010000001">
    <property type="protein sequence ID" value="MFC4891983.1"/>
    <property type="molecule type" value="Genomic_DNA"/>
</dbReference>
<dbReference type="InterPro" id="IPR029056">
    <property type="entry name" value="Ribokinase-like"/>
</dbReference>
<dbReference type="Gene3D" id="3.40.50.620">
    <property type="entry name" value="HUPs"/>
    <property type="match status" value="1"/>
</dbReference>
<comment type="catalytic activity">
    <reaction evidence="11">
        <text>D-glycero-beta-D-manno-heptose 7-phosphate + ATP = D-glycero-beta-D-manno-heptose 1,7-bisphosphate + ADP + H(+)</text>
        <dbReference type="Rhea" id="RHEA:27473"/>
        <dbReference type="ChEBI" id="CHEBI:15378"/>
        <dbReference type="ChEBI" id="CHEBI:30616"/>
        <dbReference type="ChEBI" id="CHEBI:60204"/>
        <dbReference type="ChEBI" id="CHEBI:60208"/>
        <dbReference type="ChEBI" id="CHEBI:456216"/>
        <dbReference type="EC" id="2.7.1.167"/>
    </reaction>
</comment>
<dbReference type="InterPro" id="IPR011611">
    <property type="entry name" value="PfkB_dom"/>
</dbReference>
<feature type="active site" evidence="11">
    <location>
        <position position="260"/>
    </location>
</feature>
<evidence type="ECO:0000256" key="6">
    <source>
        <dbReference type="ARBA" id="ARBA00022777"/>
    </source>
</evidence>
<feature type="domain" description="Cytidyltransferase-like" evidence="13">
    <location>
        <begin position="340"/>
        <end position="464"/>
    </location>
</feature>
<evidence type="ECO:0000256" key="9">
    <source>
        <dbReference type="ARBA" id="ARBA00023277"/>
    </source>
</evidence>
<dbReference type="InterPro" id="IPR023030">
    <property type="entry name" value="Bifunc_HldE"/>
</dbReference>
<dbReference type="NCBIfam" id="NF008454">
    <property type="entry name" value="PRK11316.1"/>
    <property type="match status" value="1"/>
</dbReference>
<name>A0ABV9TA30_9GAMM</name>
<comment type="function">
    <text evidence="2 11">Catalyzes the ADP transfer from ATP to D-glycero-beta-D-manno-heptose 1-phosphate, yielding ADP-D-glycero-beta-D-manno-heptose.</text>
</comment>
<dbReference type="GO" id="GO:0016779">
    <property type="term" value="F:nucleotidyltransferase activity"/>
    <property type="evidence" value="ECO:0007669"/>
    <property type="project" value="UniProtKB-KW"/>
</dbReference>
<feature type="binding site" evidence="11">
    <location>
        <begin position="191"/>
        <end position="194"/>
    </location>
    <ligand>
        <name>ATP</name>
        <dbReference type="ChEBI" id="CHEBI:30616"/>
    </ligand>
</feature>
<keyword evidence="8 11" id="KW-0511">Multifunctional enzyme</keyword>
<feature type="domain" description="Carbohydrate kinase PfkB" evidence="12">
    <location>
        <begin position="8"/>
        <end position="298"/>
    </location>
</feature>
<keyword evidence="15" id="KW-1185">Reference proteome</keyword>
<proteinExistence type="inferred from homology"/>
<comment type="similarity">
    <text evidence="11">In the N-terminal section; belongs to the carbohydrate kinase PfkB family.</text>
</comment>
<dbReference type="Pfam" id="PF00294">
    <property type="entry name" value="PfkB"/>
    <property type="match status" value="1"/>
</dbReference>
<dbReference type="HAMAP" id="MF_01603">
    <property type="entry name" value="HldE"/>
    <property type="match status" value="1"/>
</dbReference>
<protein>
    <recommendedName>
        <fullName evidence="11">Bifunctional protein HldE</fullName>
    </recommendedName>
    <domain>
        <recommendedName>
            <fullName evidence="11">D-beta-D-heptose 7-phosphate kinase</fullName>
            <ecNumber evidence="11">2.7.1.167</ecNumber>
        </recommendedName>
        <alternativeName>
            <fullName evidence="11">D-beta-D-heptose 7-phosphotransferase</fullName>
        </alternativeName>
        <alternativeName>
            <fullName evidence="11">D-glycero-beta-D-manno-heptose-7-phosphate kinase</fullName>
        </alternativeName>
    </domain>
    <domain>
        <recommendedName>
            <fullName evidence="11">D-beta-D-heptose 1-phosphate adenylyltransferase</fullName>
            <ecNumber evidence="11">2.7.7.70</ecNumber>
        </recommendedName>
        <alternativeName>
            <fullName evidence="11">D-glycero-beta-D-manno-heptose 1-phosphate adenylyltransferase</fullName>
        </alternativeName>
    </domain>
</protein>
<comment type="subunit">
    <text evidence="11">Homodimer.</text>
</comment>
<feature type="region of interest" description="Cytidylyltransferase" evidence="11">
    <location>
        <begin position="340"/>
        <end position="471"/>
    </location>
</feature>
<dbReference type="PANTHER" id="PTHR46969:SF1">
    <property type="entry name" value="BIFUNCTIONAL PROTEIN HLDE"/>
    <property type="match status" value="1"/>
</dbReference>
<comment type="pathway">
    <text evidence="11">Nucleotide-sugar biosynthesis; ADP-L-glycero-beta-D-manno-heptose biosynthesis; ADP-L-glycero-beta-D-manno-heptose from D-glycero-beta-D-manno-heptose 7-phosphate: step 3/4.</text>
</comment>
<evidence type="ECO:0000259" key="12">
    <source>
        <dbReference type="Pfam" id="PF00294"/>
    </source>
</evidence>
<evidence type="ECO:0000256" key="10">
    <source>
        <dbReference type="ARBA" id="ARBA00047428"/>
    </source>
</evidence>
<dbReference type="EC" id="2.7.1.167" evidence="11"/>
<dbReference type="Gene3D" id="3.40.1190.20">
    <property type="match status" value="1"/>
</dbReference>
<dbReference type="InterPro" id="IPR011914">
    <property type="entry name" value="RfaE_dom_II"/>
</dbReference>
<dbReference type="InterPro" id="IPR014729">
    <property type="entry name" value="Rossmann-like_a/b/a_fold"/>
</dbReference>
<evidence type="ECO:0000256" key="8">
    <source>
        <dbReference type="ARBA" id="ARBA00023268"/>
    </source>
</evidence>
<feature type="region of interest" description="Ribokinase" evidence="11">
    <location>
        <begin position="1"/>
        <end position="312"/>
    </location>
</feature>
<dbReference type="Pfam" id="PF01467">
    <property type="entry name" value="CTP_transf_like"/>
    <property type="match status" value="1"/>
</dbReference>
<evidence type="ECO:0000313" key="15">
    <source>
        <dbReference type="Proteomes" id="UP001595926"/>
    </source>
</evidence>
<comment type="caution">
    <text evidence="14">The sequence shown here is derived from an EMBL/GenBank/DDBJ whole genome shotgun (WGS) entry which is preliminary data.</text>
</comment>
<dbReference type="PANTHER" id="PTHR46969">
    <property type="entry name" value="BIFUNCTIONAL PROTEIN HLDE"/>
    <property type="match status" value="1"/>
</dbReference>
<comment type="similarity">
    <text evidence="11">In the C-terminal section; belongs to the cytidylyltransferase family.</text>
</comment>
<keyword evidence="9 11" id="KW-0119">Carbohydrate metabolism</keyword>
<keyword evidence="3 11" id="KW-0808">Transferase</keyword>
<dbReference type="RefSeq" id="WP_119330302.1">
    <property type="nucleotide sequence ID" value="NZ_JBHSJH010000001.1"/>
</dbReference>
<evidence type="ECO:0000259" key="13">
    <source>
        <dbReference type="Pfam" id="PF01467"/>
    </source>
</evidence>
<sequence length="471" mass="50791">MYKDISKAKILVVGDVMLDKYYHGSSDRISPEAPVPVVNVKNVEDRVGGAGNVALNISTLDGVVGICALVGKDESANILEKELLKGKVQTTLVKTEYPTITKLRVLAQKHQLVRLDFEQNFNDIPKNEFIDEFQKILPNFNTVILSDYGKGTLSNTTLLIEKAKAAGCQVLVDPKGTDFSKYSGATVITPNFKEFETVVGKCQSEDDIIKKAMELANKYNIDNILITRSEKGMTIVKKNGDNKTIPTVAKEVFDVTGAGDTVIAVLSIGISLGYTVEESMNIANAAAGIVVGKIGTATVTLEELHVALSGNRGFKFGIVSQDELAQMTNDLSLVGEKVVMTNGCFDILHAGHVEYLQAARKLGDKLIVAVNTDESVVRLKGPERPIVPLQARMELLAALGCVDWVVPFSEDTPANVIEKVTPNILVKGADYTVDNIVGAEHVISNGGEVKTITLKPGFSTTNIVNKIKSSN</sequence>
<dbReference type="SUPFAM" id="SSF52374">
    <property type="entry name" value="Nucleotidylyl transferase"/>
    <property type="match status" value="1"/>
</dbReference>
<keyword evidence="4 11" id="KW-0548">Nucleotidyltransferase</keyword>